<dbReference type="PRINTS" id="PR00385">
    <property type="entry name" value="P450"/>
</dbReference>
<keyword evidence="6 8" id="KW-0503">Monooxygenase</keyword>
<dbReference type="GO" id="GO:0004497">
    <property type="term" value="F:monooxygenase activity"/>
    <property type="evidence" value="ECO:0007669"/>
    <property type="project" value="UniProtKB-KW"/>
</dbReference>
<dbReference type="RefSeq" id="WP_176968888.1">
    <property type="nucleotide sequence ID" value="NZ_FNON01000007.1"/>
</dbReference>
<comment type="similarity">
    <text evidence="1 8">Belongs to the cytochrome P450 family.</text>
</comment>
<reference evidence="9 10" key="1">
    <citation type="submission" date="2016-10" db="EMBL/GenBank/DDBJ databases">
        <authorList>
            <person name="de Groot N.N."/>
        </authorList>
    </citation>
    <scope>NUCLEOTIDE SEQUENCE [LARGE SCALE GENOMIC DNA]</scope>
    <source>
        <strain evidence="9 10">CPCC 202699</strain>
    </source>
</reference>
<dbReference type="InterPro" id="IPR050196">
    <property type="entry name" value="Cytochrome_P450_Monoox"/>
</dbReference>
<dbReference type="InterPro" id="IPR001128">
    <property type="entry name" value="Cyt_P450"/>
</dbReference>
<keyword evidence="2 7" id="KW-0349">Heme</keyword>
<keyword evidence="4 8" id="KW-0560">Oxidoreductase</keyword>
<dbReference type="GO" id="GO:0016705">
    <property type="term" value="F:oxidoreductase activity, acting on paired donors, with incorporation or reduction of molecular oxygen"/>
    <property type="evidence" value="ECO:0007669"/>
    <property type="project" value="InterPro"/>
</dbReference>
<dbReference type="PANTHER" id="PTHR24291">
    <property type="entry name" value="CYTOCHROME P450 FAMILY 4"/>
    <property type="match status" value="1"/>
</dbReference>
<dbReference type="InterPro" id="IPR017972">
    <property type="entry name" value="Cyt_P450_CS"/>
</dbReference>
<evidence type="ECO:0000256" key="7">
    <source>
        <dbReference type="PIRSR" id="PIRSR602403-1"/>
    </source>
</evidence>
<evidence type="ECO:0000313" key="9">
    <source>
        <dbReference type="EMBL" id="SDY90207.1"/>
    </source>
</evidence>
<evidence type="ECO:0000256" key="5">
    <source>
        <dbReference type="ARBA" id="ARBA00023004"/>
    </source>
</evidence>
<name>A0A1H3NMM6_9PSEU</name>
<gene>
    <name evidence="9" type="ORF">SAMN05421504_107380</name>
</gene>
<sequence>MTTTAVAPPTVPGALPLVGHTVKLLRRPLALIAAADPQDDLAVLRVGPRHWYLVSGPELVRQVLVTDAAKFDRGAQFEQVARLLGRTSLTTSGEQHRLRRRLVRPALDRVRTAEYGAAMTTAALDASVFWHDGRRLALEQEISAYAYTVVTRTLVRAGLDASVIAEFQRLLPQALDGVTRAMYDPFGVLRTPQIRRTRRTRRALGKVRATLGQAIAHHRNAGHLDQGDVLSMLLSRCTDDLGPVLTDREICDEIMGLLLAGTETVTSALCWAFHILATRPEIEQRVQAEADRALQGWPARVEDLARLPYTQRVITEVLRMYPPPWMLARRTVAEVDLGGRRLPAHTPVFVCLYLLHRRRESFPAPERFDPDRWLPDARKSLPPGAFLPFGAGPHQCPGDHFAVTMATLLLATLVQHWTLRPASARPVVPTVTPTLRPDQLDMIVTRRRRDY</sequence>
<comment type="cofactor">
    <cofactor evidence="7">
        <name>heme</name>
        <dbReference type="ChEBI" id="CHEBI:30413"/>
    </cofactor>
</comment>
<dbReference type="SUPFAM" id="SSF48264">
    <property type="entry name" value="Cytochrome P450"/>
    <property type="match status" value="1"/>
</dbReference>
<organism evidence="9 10">
    <name type="scientific">Amycolatopsis xylanica</name>
    <dbReference type="NCBI Taxonomy" id="589385"/>
    <lineage>
        <taxon>Bacteria</taxon>
        <taxon>Bacillati</taxon>
        <taxon>Actinomycetota</taxon>
        <taxon>Actinomycetes</taxon>
        <taxon>Pseudonocardiales</taxon>
        <taxon>Pseudonocardiaceae</taxon>
        <taxon>Amycolatopsis</taxon>
    </lineage>
</organism>
<accession>A0A1H3NMM6</accession>
<dbReference type="InterPro" id="IPR002403">
    <property type="entry name" value="Cyt_P450_E_grp-IV"/>
</dbReference>
<dbReference type="PANTHER" id="PTHR24291:SF50">
    <property type="entry name" value="BIFUNCTIONAL ALBAFLAVENONE MONOOXYGENASE_TERPENE SYNTHASE"/>
    <property type="match status" value="1"/>
</dbReference>
<keyword evidence="10" id="KW-1185">Reference proteome</keyword>
<keyword evidence="3 7" id="KW-0479">Metal-binding</keyword>
<evidence type="ECO:0000256" key="6">
    <source>
        <dbReference type="ARBA" id="ARBA00023033"/>
    </source>
</evidence>
<proteinExistence type="inferred from homology"/>
<feature type="binding site" description="axial binding residue" evidence="7">
    <location>
        <position position="396"/>
    </location>
    <ligand>
        <name>heme</name>
        <dbReference type="ChEBI" id="CHEBI:30413"/>
    </ligand>
    <ligandPart>
        <name>Fe</name>
        <dbReference type="ChEBI" id="CHEBI:18248"/>
    </ligandPart>
</feature>
<dbReference type="GO" id="GO:0005506">
    <property type="term" value="F:iron ion binding"/>
    <property type="evidence" value="ECO:0007669"/>
    <property type="project" value="InterPro"/>
</dbReference>
<evidence type="ECO:0000256" key="3">
    <source>
        <dbReference type="ARBA" id="ARBA00022723"/>
    </source>
</evidence>
<dbReference type="PRINTS" id="PR00465">
    <property type="entry name" value="EP450IV"/>
</dbReference>
<dbReference type="STRING" id="589385.SAMN05421504_107380"/>
<dbReference type="PROSITE" id="PS00086">
    <property type="entry name" value="CYTOCHROME_P450"/>
    <property type="match status" value="1"/>
</dbReference>
<dbReference type="Gene3D" id="1.10.630.10">
    <property type="entry name" value="Cytochrome P450"/>
    <property type="match status" value="1"/>
</dbReference>
<dbReference type="AlphaFoldDB" id="A0A1H3NMM6"/>
<dbReference type="Pfam" id="PF00067">
    <property type="entry name" value="p450"/>
    <property type="match status" value="1"/>
</dbReference>
<protein>
    <submittedName>
        <fullName evidence="9">Pentalenene oxygenase</fullName>
    </submittedName>
</protein>
<evidence type="ECO:0000256" key="4">
    <source>
        <dbReference type="ARBA" id="ARBA00023002"/>
    </source>
</evidence>
<dbReference type="InterPro" id="IPR036396">
    <property type="entry name" value="Cyt_P450_sf"/>
</dbReference>
<evidence type="ECO:0000256" key="2">
    <source>
        <dbReference type="ARBA" id="ARBA00022617"/>
    </source>
</evidence>
<keyword evidence="5 7" id="KW-0408">Iron</keyword>
<dbReference type="Proteomes" id="UP000199515">
    <property type="component" value="Unassembled WGS sequence"/>
</dbReference>
<evidence type="ECO:0000256" key="8">
    <source>
        <dbReference type="RuleBase" id="RU000461"/>
    </source>
</evidence>
<dbReference type="EMBL" id="FNON01000007">
    <property type="protein sequence ID" value="SDY90207.1"/>
    <property type="molecule type" value="Genomic_DNA"/>
</dbReference>
<evidence type="ECO:0000256" key="1">
    <source>
        <dbReference type="ARBA" id="ARBA00010617"/>
    </source>
</evidence>
<evidence type="ECO:0000313" key="10">
    <source>
        <dbReference type="Proteomes" id="UP000199515"/>
    </source>
</evidence>
<dbReference type="GO" id="GO:0020037">
    <property type="term" value="F:heme binding"/>
    <property type="evidence" value="ECO:0007669"/>
    <property type="project" value="InterPro"/>
</dbReference>